<evidence type="ECO:0000313" key="5">
    <source>
        <dbReference type="EMBL" id="RUL86446.1"/>
    </source>
</evidence>
<organism evidence="5 6">
    <name type="scientific">Tautonia sociabilis</name>
    <dbReference type="NCBI Taxonomy" id="2080755"/>
    <lineage>
        <taxon>Bacteria</taxon>
        <taxon>Pseudomonadati</taxon>
        <taxon>Planctomycetota</taxon>
        <taxon>Planctomycetia</taxon>
        <taxon>Isosphaerales</taxon>
        <taxon>Isosphaeraceae</taxon>
        <taxon>Tautonia</taxon>
    </lineage>
</organism>
<dbReference type="Proteomes" id="UP000280296">
    <property type="component" value="Unassembled WGS sequence"/>
</dbReference>
<keyword evidence="1 3" id="KW-0808">Transferase</keyword>
<reference evidence="5 6" key="2">
    <citation type="submission" date="2019-01" db="EMBL/GenBank/DDBJ databases">
        <title>Tautonia sociabilis, a novel thermotolerant planctomycete of Isosphaeraceae family, isolated from a 4000 m deep subterranean habitat.</title>
        <authorList>
            <person name="Kovaleva O.L."/>
            <person name="Elcheninov A.G."/>
            <person name="Van Heerden E."/>
            <person name="Toshchakov S.V."/>
            <person name="Novikov A."/>
            <person name="Bonch-Osmolovskaya E.A."/>
            <person name="Kublanov I.V."/>
        </authorList>
    </citation>
    <scope>NUCLEOTIDE SEQUENCE [LARGE SCALE GENOMIC DNA]</scope>
    <source>
        <strain evidence="5 6">GM2012</strain>
    </source>
</reference>
<dbReference type="RefSeq" id="WP_126726444.1">
    <property type="nucleotide sequence ID" value="NZ_RYZH01000031.1"/>
</dbReference>
<comment type="catalytic activity">
    <reaction evidence="3">
        <text>2-C-methyl-D-erythritol 4-phosphate + CTP + H(+) = 4-CDP-2-C-methyl-D-erythritol + diphosphate</text>
        <dbReference type="Rhea" id="RHEA:13429"/>
        <dbReference type="ChEBI" id="CHEBI:15378"/>
        <dbReference type="ChEBI" id="CHEBI:33019"/>
        <dbReference type="ChEBI" id="CHEBI:37563"/>
        <dbReference type="ChEBI" id="CHEBI:57823"/>
        <dbReference type="ChEBI" id="CHEBI:58262"/>
        <dbReference type="EC" id="2.7.7.60"/>
    </reaction>
</comment>
<proteinExistence type="inferred from homology"/>
<dbReference type="PANTHER" id="PTHR32125:SF4">
    <property type="entry name" value="2-C-METHYL-D-ERYTHRITOL 4-PHOSPHATE CYTIDYLYLTRANSFERASE, CHLOROPLASTIC"/>
    <property type="match status" value="1"/>
</dbReference>
<dbReference type="CDD" id="cd02516">
    <property type="entry name" value="CDP-ME_synthetase"/>
    <property type="match status" value="1"/>
</dbReference>
<dbReference type="UniPathway" id="UPA00056">
    <property type="reaction ID" value="UER00093"/>
</dbReference>
<reference evidence="5 6" key="1">
    <citation type="submission" date="2018-12" db="EMBL/GenBank/DDBJ databases">
        <authorList>
            <person name="Toschakov S.V."/>
        </authorList>
    </citation>
    <scope>NUCLEOTIDE SEQUENCE [LARGE SCALE GENOMIC DNA]</scope>
    <source>
        <strain evidence="5 6">GM2012</strain>
    </source>
</reference>
<dbReference type="SUPFAM" id="SSF53448">
    <property type="entry name" value="Nucleotide-diphospho-sugar transferases"/>
    <property type="match status" value="1"/>
</dbReference>
<dbReference type="EC" id="2.7.7.60" evidence="3"/>
<feature type="region of interest" description="Disordered" evidence="4">
    <location>
        <begin position="232"/>
        <end position="254"/>
    </location>
</feature>
<name>A0A432MHN4_9BACT</name>
<comment type="caution">
    <text evidence="5">The sequence shown here is derived from an EMBL/GenBank/DDBJ whole genome shotgun (WGS) entry which is preliminary data.</text>
</comment>
<dbReference type="Gene3D" id="3.90.550.10">
    <property type="entry name" value="Spore Coat Polysaccharide Biosynthesis Protein SpsA, Chain A"/>
    <property type="match status" value="1"/>
</dbReference>
<dbReference type="InterPro" id="IPR029044">
    <property type="entry name" value="Nucleotide-diphossugar_trans"/>
</dbReference>
<dbReference type="InterPro" id="IPR050088">
    <property type="entry name" value="IspD/TarI_cytidylyltransf_bact"/>
</dbReference>
<feature type="site" description="Positions MEP for the nucleophilic attack" evidence="3">
    <location>
        <position position="212"/>
    </location>
</feature>
<comment type="function">
    <text evidence="3">Catalyzes the formation of 4-diphosphocytidyl-2-C-methyl-D-erythritol from CTP and 2-C-methyl-D-erythritol 4-phosphate (MEP).</text>
</comment>
<feature type="site" description="Transition state stabilizer" evidence="3">
    <location>
        <position position="24"/>
    </location>
</feature>
<dbReference type="GO" id="GO:0050518">
    <property type="term" value="F:2-C-methyl-D-erythritol 4-phosphate cytidylyltransferase activity"/>
    <property type="evidence" value="ECO:0007669"/>
    <property type="project" value="UniProtKB-UniRule"/>
</dbReference>
<dbReference type="AlphaFoldDB" id="A0A432MHN4"/>
<comment type="pathway">
    <text evidence="3">Isoprenoid biosynthesis; isopentenyl diphosphate biosynthesis via DXP pathway; isopentenyl diphosphate from 1-deoxy-D-xylulose 5-phosphate: step 2/6.</text>
</comment>
<protein>
    <recommendedName>
        <fullName evidence="3">2-C-methyl-D-erythritol 4-phosphate cytidylyltransferase</fullName>
        <ecNumber evidence="3">2.7.7.60</ecNumber>
    </recommendedName>
    <alternativeName>
        <fullName evidence="3">4-diphosphocytidyl-2C-methyl-D-erythritol synthase</fullName>
    </alternativeName>
    <alternativeName>
        <fullName evidence="3">MEP cytidylyltransferase</fullName>
        <shortName evidence="3">MCT</shortName>
    </alternativeName>
</protein>
<accession>A0A432MHN4</accession>
<gene>
    <name evidence="3 5" type="primary">ispD</name>
    <name evidence="5" type="ORF">TsocGM_15850</name>
</gene>
<feature type="site" description="Positions MEP for the nucleophilic attack" evidence="3">
    <location>
        <position position="156"/>
    </location>
</feature>
<dbReference type="Pfam" id="PF01128">
    <property type="entry name" value="IspD"/>
    <property type="match status" value="1"/>
</dbReference>
<sequence>MGPFAVIFPAAGRSRRFGDAKQKKIYHEIDGRAVWLRAVEPFVNREDVAQLILAIAPEDRELFDRRYRANAAFLGLTVVEGGAERFDTVASCLDRVDPSCAFVAVHDAARPFPSTELIDAVFDAARSHGAALPGVPVADTLKRVGPDGLVVETVSREGLYGVQTPQAFAIDLLRRAHANRPNLAVPVTDDSQLVEAIGHPCRIVAGSPFNLKITTRDDLRMAEAIARVLSRSRPRGGPAHPFADERAMWGEGPG</sequence>
<feature type="site" description="Transition state stabilizer" evidence="3">
    <location>
        <position position="16"/>
    </location>
</feature>
<keyword evidence="3" id="KW-0414">Isoprene biosynthesis</keyword>
<dbReference type="InterPro" id="IPR034683">
    <property type="entry name" value="IspD/TarI"/>
</dbReference>
<dbReference type="FunFam" id="3.90.550.10:FF:000003">
    <property type="entry name" value="2-C-methyl-D-erythritol 4-phosphate cytidylyltransferase"/>
    <property type="match status" value="1"/>
</dbReference>
<comment type="similarity">
    <text evidence="3">Belongs to the IspD/TarI cytidylyltransferase family. IspD subfamily.</text>
</comment>
<evidence type="ECO:0000256" key="4">
    <source>
        <dbReference type="SAM" id="MobiDB-lite"/>
    </source>
</evidence>
<dbReference type="EMBL" id="RYZH01000031">
    <property type="protein sequence ID" value="RUL86446.1"/>
    <property type="molecule type" value="Genomic_DNA"/>
</dbReference>
<dbReference type="GO" id="GO:0019288">
    <property type="term" value="P:isopentenyl diphosphate biosynthetic process, methylerythritol 4-phosphate pathway"/>
    <property type="evidence" value="ECO:0007669"/>
    <property type="project" value="UniProtKB-UniRule"/>
</dbReference>
<dbReference type="InterPro" id="IPR001228">
    <property type="entry name" value="IspD"/>
</dbReference>
<evidence type="ECO:0000256" key="1">
    <source>
        <dbReference type="ARBA" id="ARBA00022679"/>
    </source>
</evidence>
<dbReference type="OrthoDB" id="9806837at2"/>
<dbReference type="PANTHER" id="PTHR32125">
    <property type="entry name" value="2-C-METHYL-D-ERYTHRITOL 4-PHOSPHATE CYTIDYLYLTRANSFERASE, CHLOROPLASTIC"/>
    <property type="match status" value="1"/>
</dbReference>
<keyword evidence="2 3" id="KW-0548">Nucleotidyltransferase</keyword>
<evidence type="ECO:0000313" key="6">
    <source>
        <dbReference type="Proteomes" id="UP000280296"/>
    </source>
</evidence>
<dbReference type="NCBIfam" id="TIGR00453">
    <property type="entry name" value="ispD"/>
    <property type="match status" value="1"/>
</dbReference>
<keyword evidence="6" id="KW-1185">Reference proteome</keyword>
<dbReference type="HAMAP" id="MF_00108">
    <property type="entry name" value="IspD"/>
    <property type="match status" value="1"/>
</dbReference>
<evidence type="ECO:0000256" key="2">
    <source>
        <dbReference type="ARBA" id="ARBA00022695"/>
    </source>
</evidence>
<evidence type="ECO:0000256" key="3">
    <source>
        <dbReference type="HAMAP-Rule" id="MF_00108"/>
    </source>
</evidence>